<dbReference type="InterPro" id="IPR049450">
    <property type="entry name" value="ACOT8-like_C"/>
</dbReference>
<dbReference type="EMBL" id="JACCBG010000001">
    <property type="protein sequence ID" value="NYD42840.1"/>
    <property type="molecule type" value="Genomic_DNA"/>
</dbReference>
<name>A0A7Y9E7Y1_9ACTN</name>
<comment type="caution">
    <text evidence="3">The sequence shown here is derived from an EMBL/GenBank/DDBJ whole genome shotgun (WGS) entry which is preliminary data.</text>
</comment>
<dbReference type="PANTHER" id="PTHR38110">
    <property type="entry name" value="CHROMOSOME 23, WHOLE GENOME SHOTGUN SEQUENCE"/>
    <property type="match status" value="1"/>
</dbReference>
<dbReference type="Pfam" id="PF20789">
    <property type="entry name" value="4HBT_3C"/>
    <property type="match status" value="1"/>
</dbReference>
<sequence length="270" mass="28857">MGYEFDEQVEVRGADGEYAAELSPGWLVGGGLNGGYLLAVVGNALRASLPGKPDPLTISAYYLSASVPGPATVSVEVRRDGGSVATAAVDLRQGEEARLTALATYGDLGRLGDDVRTTAEEPVMPPPEECVSHAFAPEQVRRMAPMLQRFDMRFHPGQVGWAVGQPSGNGLLSAWFRLADGREPDPISLLMVVDALPPVTFDLGMPGWAPTLELTAHVRATPAPGWLKVRHATRNMAGGMFEEDCEVWDSAGRLVAQSRQLARQPRPAAD</sequence>
<accession>A0A7Y9E7Y1</accession>
<keyword evidence="4" id="KW-1185">Reference proteome</keyword>
<organism evidence="3 4">
    <name type="scientific">Nocardioides panaciterrulae</name>
    <dbReference type="NCBI Taxonomy" id="661492"/>
    <lineage>
        <taxon>Bacteria</taxon>
        <taxon>Bacillati</taxon>
        <taxon>Actinomycetota</taxon>
        <taxon>Actinomycetes</taxon>
        <taxon>Propionibacteriales</taxon>
        <taxon>Nocardioidaceae</taxon>
        <taxon>Nocardioides</taxon>
    </lineage>
</organism>
<dbReference type="InterPro" id="IPR049449">
    <property type="entry name" value="TesB_ACOT8-like_N"/>
</dbReference>
<dbReference type="SUPFAM" id="SSF54637">
    <property type="entry name" value="Thioesterase/thiol ester dehydrase-isomerase"/>
    <property type="match status" value="2"/>
</dbReference>
<dbReference type="Proteomes" id="UP000535511">
    <property type="component" value="Unassembled WGS sequence"/>
</dbReference>
<gene>
    <name evidence="3" type="ORF">BJZ21_002923</name>
</gene>
<protein>
    <submittedName>
        <fullName evidence="3">Acyl-CoA thioesterase</fullName>
    </submittedName>
</protein>
<evidence type="ECO:0000259" key="1">
    <source>
        <dbReference type="Pfam" id="PF13622"/>
    </source>
</evidence>
<reference evidence="3 4" key="1">
    <citation type="submission" date="2020-07" db="EMBL/GenBank/DDBJ databases">
        <title>Sequencing the genomes of 1000 actinobacteria strains.</title>
        <authorList>
            <person name="Klenk H.-P."/>
        </authorList>
    </citation>
    <scope>NUCLEOTIDE SEQUENCE [LARGE SCALE GENOMIC DNA]</scope>
    <source>
        <strain evidence="3 4">DSM 21350</strain>
    </source>
</reference>
<feature type="domain" description="Acyl-CoA thioesterase-like C-terminal" evidence="2">
    <location>
        <begin position="127"/>
        <end position="262"/>
    </location>
</feature>
<dbReference type="InterPro" id="IPR042171">
    <property type="entry name" value="Acyl-CoA_hotdog"/>
</dbReference>
<evidence type="ECO:0000313" key="3">
    <source>
        <dbReference type="EMBL" id="NYD42840.1"/>
    </source>
</evidence>
<evidence type="ECO:0000313" key="4">
    <source>
        <dbReference type="Proteomes" id="UP000535511"/>
    </source>
</evidence>
<dbReference type="InterPro" id="IPR029069">
    <property type="entry name" value="HotDog_dom_sf"/>
</dbReference>
<dbReference type="InterPro" id="IPR052389">
    <property type="entry name" value="Sec_Metab_Biosynth-Assoc"/>
</dbReference>
<dbReference type="PANTHER" id="PTHR38110:SF1">
    <property type="entry name" value="THIOESTERASE DOMAIN-CONTAINING PROTEIN"/>
    <property type="match status" value="1"/>
</dbReference>
<evidence type="ECO:0000259" key="2">
    <source>
        <dbReference type="Pfam" id="PF20789"/>
    </source>
</evidence>
<feature type="domain" description="Acyl-CoA thioesterase-like N-terminal HotDog" evidence="1">
    <location>
        <begin position="23"/>
        <end position="106"/>
    </location>
</feature>
<dbReference type="Gene3D" id="2.40.160.210">
    <property type="entry name" value="Acyl-CoA thioesterase, double hotdog domain"/>
    <property type="match status" value="1"/>
</dbReference>
<proteinExistence type="predicted"/>
<dbReference type="RefSeq" id="WP_179664425.1">
    <property type="nucleotide sequence ID" value="NZ_JACCBG010000001.1"/>
</dbReference>
<dbReference type="Pfam" id="PF13622">
    <property type="entry name" value="4HBT_3"/>
    <property type="match status" value="1"/>
</dbReference>
<dbReference type="AlphaFoldDB" id="A0A7Y9E7Y1"/>